<sequence length="309" mass="32711">MSASYRPTAWPWRDVLLTALAPAVWGSTYLVTTQWLAVDHPFTNACWRVLPAGLLLLLWQFRLPAPGTAWRLLALAALNIGVFQGFLFVAAARLPGGLAAIFGAMQPLAVMLLSRWVDGVRPGWPRVAAAGLGVLGMALMLLAPTSRWDLWGVMAATVSAASMAGGTFLARRWSIGLAPLPLTGWQLLLGGLMLLPASLLLEGPWQTPRLSQGLATAYLCLAGALLAYVLWFRGSLRLPAVGVASLGLLSPLTAAVLGWAVLGQNLGPLGWLGFGLALGSVILLQRLSAPAPEARRDKCGPRSEINQGS</sequence>
<evidence type="ECO:0000313" key="8">
    <source>
        <dbReference type="EMBL" id="KAB0574824.1"/>
    </source>
</evidence>
<keyword evidence="5 6" id="KW-0472">Membrane</keyword>
<feature type="transmembrane region" description="Helical" evidence="6">
    <location>
        <begin position="124"/>
        <end position="144"/>
    </location>
</feature>
<dbReference type="RefSeq" id="WP_151125681.1">
    <property type="nucleotide sequence ID" value="NZ_CP088082.1"/>
</dbReference>
<keyword evidence="4 6" id="KW-1133">Transmembrane helix</keyword>
<evidence type="ECO:0000313" key="9">
    <source>
        <dbReference type="Proteomes" id="UP000430120"/>
    </source>
</evidence>
<dbReference type="PANTHER" id="PTHR32322">
    <property type="entry name" value="INNER MEMBRANE TRANSPORTER"/>
    <property type="match status" value="1"/>
</dbReference>
<dbReference type="Pfam" id="PF00892">
    <property type="entry name" value="EamA"/>
    <property type="match status" value="2"/>
</dbReference>
<dbReference type="OrthoDB" id="5430053at2"/>
<feature type="transmembrane region" description="Helical" evidence="6">
    <location>
        <begin position="268"/>
        <end position="288"/>
    </location>
</feature>
<keyword evidence="3 6" id="KW-0812">Transmembrane</keyword>
<dbReference type="AlphaFoldDB" id="A0A643FAN6"/>
<dbReference type="InterPro" id="IPR037185">
    <property type="entry name" value="EmrE-like"/>
</dbReference>
<dbReference type="Proteomes" id="UP000430120">
    <property type="component" value="Unassembled WGS sequence"/>
</dbReference>
<dbReference type="InterPro" id="IPR050638">
    <property type="entry name" value="AA-Vitamin_Transporters"/>
</dbReference>
<dbReference type="InterPro" id="IPR000620">
    <property type="entry name" value="EamA_dom"/>
</dbReference>
<evidence type="ECO:0000256" key="1">
    <source>
        <dbReference type="ARBA" id="ARBA00004141"/>
    </source>
</evidence>
<gene>
    <name evidence="8" type="ORF">F7Q92_19150</name>
</gene>
<dbReference type="PANTHER" id="PTHR32322:SF2">
    <property type="entry name" value="EAMA DOMAIN-CONTAINING PROTEIN"/>
    <property type="match status" value="1"/>
</dbReference>
<proteinExistence type="inferred from homology"/>
<comment type="subcellular location">
    <subcellularLocation>
        <location evidence="1">Membrane</location>
        <topology evidence="1">Multi-pass membrane protein</topology>
    </subcellularLocation>
</comment>
<feature type="transmembrane region" description="Helical" evidence="6">
    <location>
        <begin position="238"/>
        <end position="262"/>
    </location>
</feature>
<dbReference type="EMBL" id="VZPB01000070">
    <property type="protein sequence ID" value="KAB0574824.1"/>
    <property type="molecule type" value="Genomic_DNA"/>
</dbReference>
<dbReference type="GO" id="GO:0016020">
    <property type="term" value="C:membrane"/>
    <property type="evidence" value="ECO:0007669"/>
    <property type="project" value="UniProtKB-SubCell"/>
</dbReference>
<feature type="transmembrane region" description="Helical" evidence="6">
    <location>
        <begin position="182"/>
        <end position="201"/>
    </location>
</feature>
<feature type="domain" description="EamA" evidence="7">
    <location>
        <begin position="150"/>
        <end position="284"/>
    </location>
</feature>
<evidence type="ECO:0000256" key="3">
    <source>
        <dbReference type="ARBA" id="ARBA00022692"/>
    </source>
</evidence>
<dbReference type="SUPFAM" id="SSF103481">
    <property type="entry name" value="Multidrug resistance efflux transporter EmrE"/>
    <property type="match status" value="2"/>
</dbReference>
<feature type="transmembrane region" description="Helical" evidence="6">
    <location>
        <begin position="42"/>
        <end position="60"/>
    </location>
</feature>
<protein>
    <submittedName>
        <fullName evidence="8">EamA family transporter</fullName>
    </submittedName>
</protein>
<feature type="domain" description="EamA" evidence="7">
    <location>
        <begin position="15"/>
        <end position="141"/>
    </location>
</feature>
<feature type="transmembrane region" description="Helical" evidence="6">
    <location>
        <begin position="98"/>
        <end position="117"/>
    </location>
</feature>
<comment type="similarity">
    <text evidence="2">Belongs to the EamA transporter family.</text>
</comment>
<feature type="transmembrane region" description="Helical" evidence="6">
    <location>
        <begin position="213"/>
        <end position="231"/>
    </location>
</feature>
<feature type="transmembrane region" description="Helical" evidence="6">
    <location>
        <begin position="72"/>
        <end position="92"/>
    </location>
</feature>
<organism evidence="8 9">
    <name type="scientific">Ideonella dechloratans</name>
    <dbReference type="NCBI Taxonomy" id="36863"/>
    <lineage>
        <taxon>Bacteria</taxon>
        <taxon>Pseudomonadati</taxon>
        <taxon>Pseudomonadota</taxon>
        <taxon>Betaproteobacteria</taxon>
        <taxon>Burkholderiales</taxon>
        <taxon>Sphaerotilaceae</taxon>
        <taxon>Ideonella</taxon>
    </lineage>
</organism>
<reference evidence="8 9" key="1">
    <citation type="submission" date="2019-09" db="EMBL/GenBank/DDBJ databases">
        <title>Draft genome sequences of 48 bacterial type strains from the CCUG.</title>
        <authorList>
            <person name="Tunovic T."/>
            <person name="Pineiro-Iglesias B."/>
            <person name="Unosson C."/>
            <person name="Inganas E."/>
            <person name="Ohlen M."/>
            <person name="Cardew S."/>
            <person name="Jensie-Markopoulos S."/>
            <person name="Salva-Serra F."/>
            <person name="Jaen-Luchoro D."/>
            <person name="Karlsson R."/>
            <person name="Svensson-Stadler L."/>
            <person name="Chun J."/>
            <person name="Moore E."/>
        </authorList>
    </citation>
    <scope>NUCLEOTIDE SEQUENCE [LARGE SCALE GENOMIC DNA]</scope>
    <source>
        <strain evidence="8 9">CCUG 30977</strain>
    </source>
</reference>
<evidence type="ECO:0000256" key="4">
    <source>
        <dbReference type="ARBA" id="ARBA00022989"/>
    </source>
</evidence>
<evidence type="ECO:0000256" key="2">
    <source>
        <dbReference type="ARBA" id="ARBA00007362"/>
    </source>
</evidence>
<accession>A0A643FAN6</accession>
<evidence type="ECO:0000256" key="6">
    <source>
        <dbReference type="SAM" id="Phobius"/>
    </source>
</evidence>
<name>A0A643FAN6_IDEDE</name>
<comment type="caution">
    <text evidence="8">The sequence shown here is derived from an EMBL/GenBank/DDBJ whole genome shotgun (WGS) entry which is preliminary data.</text>
</comment>
<keyword evidence="9" id="KW-1185">Reference proteome</keyword>
<evidence type="ECO:0000259" key="7">
    <source>
        <dbReference type="Pfam" id="PF00892"/>
    </source>
</evidence>
<evidence type="ECO:0000256" key="5">
    <source>
        <dbReference type="ARBA" id="ARBA00023136"/>
    </source>
</evidence>